<evidence type="ECO:0000259" key="2">
    <source>
        <dbReference type="Pfam" id="PF17131"/>
    </source>
</evidence>
<sequence>MIFKKLLIPLVIICSSAASGFAQDAQKGQQIAQRAEAAGNGYGDFAVQGDMTLRTAGGATSKRRFAAKNLELNGGRATRYMMVFDWPGDIRGTALLTHSFDTKQDSQWLYLPAASRVKKISGSGRSGSFVGSEFSYEDMVEQDASSYRHVWLRDEACPNGAGTCHLLQRTPVYKSGYSQQAVWIDTNALRYQLIQYYNRQGQLNKTLTMKNYKKYKGRFWRPSQMTMVNHLTGKSTTLNWKNYQFNIGLQPNQLTREAMTRAQ</sequence>
<accession>A0ABY3ZPR1</accession>
<feature type="domain" description="Uncharacterized protein TP-0789" evidence="2">
    <location>
        <begin position="78"/>
        <end position="261"/>
    </location>
</feature>
<evidence type="ECO:0000256" key="1">
    <source>
        <dbReference type="SAM" id="SignalP"/>
    </source>
</evidence>
<keyword evidence="1" id="KW-0732">Signal</keyword>
<feature type="signal peptide" evidence="1">
    <location>
        <begin position="1"/>
        <end position="24"/>
    </location>
</feature>
<dbReference type="Pfam" id="PF17131">
    <property type="entry name" value="LolA_like"/>
    <property type="match status" value="1"/>
</dbReference>
<feature type="chain" id="PRO_5045503672" description="Uncharacterized protein TP-0789 domain-containing protein" evidence="1">
    <location>
        <begin position="25"/>
        <end position="263"/>
    </location>
</feature>
<gene>
    <name evidence="3" type="ORF">DSM109990_03427</name>
</gene>
<dbReference type="Gene3D" id="2.50.20.10">
    <property type="entry name" value="Lipoprotein localisation LolA/LolB/LppX"/>
    <property type="match status" value="1"/>
</dbReference>
<proteinExistence type="predicted"/>
<evidence type="ECO:0000313" key="3">
    <source>
        <dbReference type="EMBL" id="UOA16543.1"/>
    </source>
</evidence>
<keyword evidence="3" id="KW-0614">Plasmid</keyword>
<dbReference type="Proteomes" id="UP000831019">
    <property type="component" value="Plasmid pDSM109990_a"/>
</dbReference>
<geneLocation type="plasmid" evidence="3 4">
    <name>pDSM109990_a</name>
</geneLocation>
<dbReference type="InterPro" id="IPR033399">
    <property type="entry name" value="TP_0789-like"/>
</dbReference>
<keyword evidence="4" id="KW-1185">Reference proteome</keyword>
<dbReference type="RefSeq" id="WP_243263524.1">
    <property type="nucleotide sequence ID" value="NZ_CP085145.1"/>
</dbReference>
<reference evidence="4" key="1">
    <citation type="journal article" date="2022" name="Microorganisms">
        <title>Beyond the ABCs#Discovery of Three New Plasmid Types in Rhodobacterales (RepQ, RepY, RepW).</title>
        <authorList>
            <person name="Freese H.M."/>
            <person name="Ringel V."/>
            <person name="Overmann J."/>
            <person name="Petersen J."/>
        </authorList>
    </citation>
    <scope>NUCLEOTIDE SEQUENCE [LARGE SCALE GENOMIC DNA]</scope>
    <source>
        <strain evidence="4">DSM 109990</strain>
        <plasmid evidence="4">pDSM109990_a</plasmid>
    </source>
</reference>
<organism evidence="3 4">
    <name type="scientific">Sulfitobacter dubius</name>
    <dbReference type="NCBI Taxonomy" id="218673"/>
    <lineage>
        <taxon>Bacteria</taxon>
        <taxon>Pseudomonadati</taxon>
        <taxon>Pseudomonadota</taxon>
        <taxon>Alphaproteobacteria</taxon>
        <taxon>Rhodobacterales</taxon>
        <taxon>Roseobacteraceae</taxon>
        <taxon>Sulfitobacter</taxon>
    </lineage>
</organism>
<dbReference type="CDD" id="cd16329">
    <property type="entry name" value="LolA_like"/>
    <property type="match status" value="1"/>
</dbReference>
<protein>
    <recommendedName>
        <fullName evidence="2">Uncharacterized protein TP-0789 domain-containing protein</fullName>
    </recommendedName>
</protein>
<dbReference type="EMBL" id="CP085145">
    <property type="protein sequence ID" value="UOA16543.1"/>
    <property type="molecule type" value="Genomic_DNA"/>
</dbReference>
<name>A0ABY3ZPR1_9RHOB</name>
<evidence type="ECO:0000313" key="4">
    <source>
        <dbReference type="Proteomes" id="UP000831019"/>
    </source>
</evidence>